<dbReference type="Gene3D" id="1.20.1440.110">
    <property type="entry name" value="acylaminoacyl peptidase"/>
    <property type="match status" value="1"/>
</dbReference>
<dbReference type="SUPFAM" id="SSF53474">
    <property type="entry name" value="alpha/beta-Hydrolases"/>
    <property type="match status" value="1"/>
</dbReference>
<evidence type="ECO:0000313" key="2">
    <source>
        <dbReference type="EMBL" id="SHK08836.1"/>
    </source>
</evidence>
<comment type="similarity">
    <text evidence="1">Belongs to the AB hydrolase superfamily.</text>
</comment>
<gene>
    <name evidence="2" type="ORF">SAMN05443637_102336</name>
</gene>
<dbReference type="InterPro" id="IPR029058">
    <property type="entry name" value="AB_hydrolase_fold"/>
</dbReference>
<keyword evidence="3" id="KW-1185">Reference proteome</keyword>
<dbReference type="AlphaFoldDB" id="A0A1M6PLG9"/>
<accession>A0A1M6PLG9</accession>
<dbReference type="InterPro" id="IPR050261">
    <property type="entry name" value="FrsA_esterase"/>
</dbReference>
<evidence type="ECO:0000313" key="3">
    <source>
        <dbReference type="Proteomes" id="UP000184363"/>
    </source>
</evidence>
<organism evidence="2 3">
    <name type="scientific">Pseudonocardia thermophila</name>
    <dbReference type="NCBI Taxonomy" id="1848"/>
    <lineage>
        <taxon>Bacteria</taxon>
        <taxon>Bacillati</taxon>
        <taxon>Actinomycetota</taxon>
        <taxon>Actinomycetes</taxon>
        <taxon>Pseudonocardiales</taxon>
        <taxon>Pseudonocardiaceae</taxon>
        <taxon>Pseudonocardia</taxon>
    </lineage>
</organism>
<dbReference type="RefSeq" id="WP_073455451.1">
    <property type="nucleotide sequence ID" value="NZ_CALGVN010000036.1"/>
</dbReference>
<protein>
    <submittedName>
        <fullName evidence="2">Uncharacterized protein</fullName>
    </submittedName>
</protein>
<dbReference type="PANTHER" id="PTHR22946:SF12">
    <property type="entry name" value="CONIDIAL PIGMENT BIOSYNTHESIS PROTEIN AYG1 (AFU_ORTHOLOGUE AFUA_2G17550)"/>
    <property type="match status" value="1"/>
</dbReference>
<reference evidence="2 3" key="1">
    <citation type="submission" date="2016-11" db="EMBL/GenBank/DDBJ databases">
        <authorList>
            <person name="Jaros S."/>
            <person name="Januszkiewicz K."/>
            <person name="Wedrychowicz H."/>
        </authorList>
    </citation>
    <scope>NUCLEOTIDE SEQUENCE [LARGE SCALE GENOMIC DNA]</scope>
    <source>
        <strain evidence="2 3">DSM 43832</strain>
    </source>
</reference>
<evidence type="ECO:0000256" key="1">
    <source>
        <dbReference type="ARBA" id="ARBA00008645"/>
    </source>
</evidence>
<proteinExistence type="inferred from homology"/>
<dbReference type="Proteomes" id="UP000184363">
    <property type="component" value="Unassembled WGS sequence"/>
</dbReference>
<name>A0A1M6PLG9_PSETH</name>
<dbReference type="PANTHER" id="PTHR22946">
    <property type="entry name" value="DIENELACTONE HYDROLASE DOMAIN-CONTAINING PROTEIN-RELATED"/>
    <property type="match status" value="1"/>
</dbReference>
<sequence>MTEAAKRRAAQLRAMPVTRMLDYGMDHWDAVHLAESPVQTPWHETAAGLAEAQLDRARAAADRGDVETAAAGYRRAAAAFVFAQMEFNTDVPAKRALYRRLGEAYRAAAELDPDLRVERLEIPFGPGHCYAWFVGPRTGRPGPPVVIVGGQSGWGPAYHRQAEALVRRGLSAVLLEAPGQGETRLFGGLHLDSRVDAAFGVTLDLVRERTGHPGPYGVWGNSFGGLLAARAAVHDPRFGACCINGATARPEPLPFRAASEQTLALLGVATVTEAAAVLRTLWLDPATDQTAADVLVLHGGVDPLVTLDQQKVFLDLSPRSTMRIWEDGEHTMYNHSAERTEFVCDWFRARLGRSPAPDEGARP</sequence>
<dbReference type="OrthoDB" id="9765647at2"/>
<dbReference type="Gene3D" id="3.40.50.1820">
    <property type="entry name" value="alpha/beta hydrolase"/>
    <property type="match status" value="1"/>
</dbReference>
<dbReference type="EMBL" id="FRAP01000002">
    <property type="protein sequence ID" value="SHK08836.1"/>
    <property type="molecule type" value="Genomic_DNA"/>
</dbReference>
<dbReference type="STRING" id="1848.SAMN05443637_102336"/>